<organism evidence="9 10">
    <name type="scientific">Parambassis ranga</name>
    <name type="common">Indian glassy fish</name>
    <dbReference type="NCBI Taxonomy" id="210632"/>
    <lineage>
        <taxon>Eukaryota</taxon>
        <taxon>Metazoa</taxon>
        <taxon>Chordata</taxon>
        <taxon>Craniata</taxon>
        <taxon>Vertebrata</taxon>
        <taxon>Euteleostomi</taxon>
        <taxon>Actinopterygii</taxon>
        <taxon>Neopterygii</taxon>
        <taxon>Teleostei</taxon>
        <taxon>Neoteleostei</taxon>
        <taxon>Acanthomorphata</taxon>
        <taxon>Ovalentaria</taxon>
        <taxon>Ambassidae</taxon>
        <taxon>Parambassis</taxon>
    </lineage>
</organism>
<reference evidence="9" key="1">
    <citation type="submission" date="2024-06" db="UniProtKB">
        <authorList>
            <consortium name="RefSeq"/>
        </authorList>
    </citation>
    <scope>NUCLEOTIDE SEQUENCE [LARGE SCALE GENOMIC DNA]</scope>
</reference>
<keyword evidence="9" id="KW-1185">Reference proteome</keyword>
<evidence type="ECO:0000256" key="6">
    <source>
        <dbReference type="ARBA" id="ARBA00045368"/>
    </source>
</evidence>
<dbReference type="OrthoDB" id="20727at2759"/>
<dbReference type="AlphaFoldDB" id="A0A6P7HN36"/>
<dbReference type="Pfam" id="PF12796">
    <property type="entry name" value="Ank_2"/>
    <property type="match status" value="1"/>
</dbReference>
<dbReference type="GO" id="GO:0034142">
    <property type="term" value="P:toll-like receptor 4 signaling pathway"/>
    <property type="evidence" value="ECO:0007669"/>
    <property type="project" value="TreeGrafter"/>
</dbReference>
<dbReference type="PANTHER" id="PTHR46680">
    <property type="entry name" value="NF-KAPPA-B INHIBITOR ALPHA"/>
    <property type="match status" value="1"/>
</dbReference>
<evidence type="ECO:0000256" key="3">
    <source>
        <dbReference type="ARBA" id="ARBA00038439"/>
    </source>
</evidence>
<dbReference type="PROSITE" id="PS50297">
    <property type="entry name" value="ANK_REP_REGION"/>
    <property type="match status" value="2"/>
</dbReference>
<dbReference type="InterPro" id="IPR036770">
    <property type="entry name" value="Ankyrin_rpt-contain_sf"/>
</dbReference>
<evidence type="ECO:0000256" key="8">
    <source>
        <dbReference type="SAM" id="MobiDB-lite"/>
    </source>
</evidence>
<evidence type="ECO:0000256" key="4">
    <source>
        <dbReference type="ARBA" id="ARBA00041123"/>
    </source>
</evidence>
<dbReference type="PANTHER" id="PTHR46680:SF1">
    <property type="entry name" value="NF-KAPPA-B INHIBITOR ALPHA"/>
    <property type="match status" value="1"/>
</dbReference>
<dbReference type="CTD" id="323099"/>
<dbReference type="GeneID" id="114427962"/>
<comment type="function">
    <text evidence="6">Inhibits the activity of dimeric NF-kappa-B/REL complexes by trapping REL (RELA/p65 and NFKB1/p50) dimers in the cytoplasm by masking their nuclear localization signals. On cellular stimulation by immune and pro-inflammatory responses, becomes phosphorylated promoting ubiquitination and degradation, enabling the dimeric RELA to translocate to the nucleus and activate transcription.</text>
</comment>
<evidence type="ECO:0000313" key="10">
    <source>
        <dbReference type="RefSeq" id="XP_028252012.1"/>
    </source>
</evidence>
<dbReference type="GO" id="GO:0071356">
    <property type="term" value="P:cellular response to tumor necrosis factor"/>
    <property type="evidence" value="ECO:0007669"/>
    <property type="project" value="TreeGrafter"/>
</dbReference>
<feature type="repeat" description="ANK" evidence="7">
    <location>
        <begin position="118"/>
        <end position="150"/>
    </location>
</feature>
<dbReference type="Pfam" id="PF00023">
    <property type="entry name" value="Ank"/>
    <property type="match status" value="1"/>
</dbReference>
<proteinExistence type="inferred from homology"/>
<evidence type="ECO:0000256" key="7">
    <source>
        <dbReference type="PROSITE-ProRule" id="PRU00023"/>
    </source>
</evidence>
<name>A0A6P7HN36_9TELE</name>
<dbReference type="Gene3D" id="1.25.40.20">
    <property type="entry name" value="Ankyrin repeat-containing domain"/>
    <property type="match status" value="1"/>
</dbReference>
<evidence type="ECO:0000313" key="9">
    <source>
        <dbReference type="Proteomes" id="UP000515145"/>
    </source>
</evidence>
<comment type="similarity">
    <text evidence="3">Belongs to the NF-kappa-B inhibitor family.</text>
</comment>
<evidence type="ECO:0000256" key="5">
    <source>
        <dbReference type="ARBA" id="ARBA00041987"/>
    </source>
</evidence>
<protein>
    <recommendedName>
        <fullName evidence="4">NF-kappa-B inhibitor alpha</fullName>
    </recommendedName>
    <alternativeName>
        <fullName evidence="5">I-kappa-B-alpha</fullName>
    </alternativeName>
</protein>
<feature type="compositionally biased region" description="Acidic residues" evidence="8">
    <location>
        <begin position="290"/>
        <end position="312"/>
    </location>
</feature>
<dbReference type="SUPFAM" id="SSF48403">
    <property type="entry name" value="Ankyrin repeat"/>
    <property type="match status" value="1"/>
</dbReference>
<dbReference type="InterPro" id="IPR002110">
    <property type="entry name" value="Ankyrin_rpt"/>
</dbReference>
<feature type="region of interest" description="Disordered" evidence="8">
    <location>
        <begin position="282"/>
        <end position="318"/>
    </location>
</feature>
<keyword evidence="2 7" id="KW-0040">ANK repeat</keyword>
<dbReference type="Proteomes" id="UP000515145">
    <property type="component" value="Chromosome 22"/>
</dbReference>
<reference evidence="10" key="2">
    <citation type="submission" date="2025-08" db="UniProtKB">
        <authorList>
            <consortium name="RefSeq"/>
        </authorList>
    </citation>
    <scope>IDENTIFICATION</scope>
</reference>
<dbReference type="InterPro" id="IPR051070">
    <property type="entry name" value="NF-kappa-B_inhibitor"/>
</dbReference>
<dbReference type="GO" id="GO:0005829">
    <property type="term" value="C:cytosol"/>
    <property type="evidence" value="ECO:0007669"/>
    <property type="project" value="TreeGrafter"/>
</dbReference>
<keyword evidence="1" id="KW-0677">Repeat</keyword>
<dbReference type="SMART" id="SM00248">
    <property type="entry name" value="ANK"/>
    <property type="match status" value="5"/>
</dbReference>
<sequence length="318" mass="35851">MDLHRTSIINQMDYSRESKEGKAAQSTDERLDSGLDSLKEEEYQAVAAEILRLQLEHEPPQHKQDPAVTGELHDWQTQTTDEGDTLLHLAIIHEAKDYIKTMIDLSKNTDFLNTQNDLRQTPLHLAVITNQPDVCHSLLVSGCDPTLVDNSGDTPLHIACRHGNLRCFSVITQYCRPEHLHKVMAACNYNGQNCLHLASVHGFLSLVEKMVDLGADINAKEQHNGRSALHLAVDQQNLSLVKLLLKKRADPNLLSSGGHTPYHLTYGLDNCEIRKELYAVTHPDLRELPESDPDDSEEEESEESDEEVDYDDIQWNGH</sequence>
<evidence type="ECO:0000256" key="2">
    <source>
        <dbReference type="ARBA" id="ARBA00023043"/>
    </source>
</evidence>
<dbReference type="PRINTS" id="PR01415">
    <property type="entry name" value="ANKYRIN"/>
</dbReference>
<dbReference type="PROSITE" id="PS50088">
    <property type="entry name" value="ANK_REPEAT"/>
    <property type="match status" value="3"/>
</dbReference>
<dbReference type="InParanoid" id="A0A6P7HN36"/>
<feature type="compositionally biased region" description="Basic and acidic residues" evidence="8">
    <location>
        <begin position="14"/>
        <end position="32"/>
    </location>
</feature>
<evidence type="ECO:0000256" key="1">
    <source>
        <dbReference type="ARBA" id="ARBA00022737"/>
    </source>
</evidence>
<dbReference type="RefSeq" id="XP_028252012.1">
    <property type="nucleotide sequence ID" value="XM_028396211.1"/>
</dbReference>
<feature type="repeat" description="ANK" evidence="7">
    <location>
        <begin position="224"/>
        <end position="256"/>
    </location>
</feature>
<gene>
    <name evidence="10" type="primary">nfkbiab</name>
</gene>
<accession>A0A6P7HN36</accession>
<feature type="repeat" description="ANK" evidence="7">
    <location>
        <begin position="190"/>
        <end position="222"/>
    </location>
</feature>
<feature type="region of interest" description="Disordered" evidence="8">
    <location>
        <begin position="1"/>
        <end position="32"/>
    </location>
</feature>
<dbReference type="GO" id="GO:0051059">
    <property type="term" value="F:NF-kappaB binding"/>
    <property type="evidence" value="ECO:0007669"/>
    <property type="project" value="TreeGrafter"/>
</dbReference>